<name>A0A0L0DAZ8_THETB</name>
<dbReference type="SUPFAM" id="SSF51556">
    <property type="entry name" value="Metallo-dependent hydrolases"/>
    <property type="match status" value="1"/>
</dbReference>
<feature type="compositionally biased region" description="Gly residues" evidence="5">
    <location>
        <begin position="49"/>
        <end position="66"/>
    </location>
</feature>
<dbReference type="RefSeq" id="XP_013757624.1">
    <property type="nucleotide sequence ID" value="XM_013902170.1"/>
</dbReference>
<feature type="compositionally biased region" description="Basic residues" evidence="5">
    <location>
        <begin position="27"/>
        <end position="48"/>
    </location>
</feature>
<dbReference type="FunFam" id="3.20.20.140:FF:000005">
    <property type="entry name" value="TatD family hydrolase"/>
    <property type="match status" value="1"/>
</dbReference>
<dbReference type="InterPro" id="IPR032466">
    <property type="entry name" value="Metal_Hydrolase"/>
</dbReference>
<dbReference type="Pfam" id="PF01026">
    <property type="entry name" value="TatD_DNase"/>
    <property type="match status" value="1"/>
</dbReference>
<evidence type="ECO:0000256" key="3">
    <source>
        <dbReference type="ARBA" id="ARBA00022723"/>
    </source>
</evidence>
<dbReference type="OMA" id="HDAKSWE"/>
<evidence type="ECO:0000313" key="6">
    <source>
        <dbReference type="EMBL" id="KNC49507.1"/>
    </source>
</evidence>
<keyword evidence="7" id="KW-1185">Reference proteome</keyword>
<feature type="compositionally biased region" description="Basic and acidic residues" evidence="5">
    <location>
        <begin position="17"/>
        <end position="26"/>
    </location>
</feature>
<dbReference type="EMBL" id="GL349456">
    <property type="protein sequence ID" value="KNC49507.1"/>
    <property type="molecule type" value="Genomic_DNA"/>
</dbReference>
<dbReference type="PANTHER" id="PTHR10060:SF15">
    <property type="entry name" value="DEOXYRIBONUCLEASE TATDN1"/>
    <property type="match status" value="1"/>
</dbReference>
<evidence type="ECO:0000313" key="7">
    <source>
        <dbReference type="Proteomes" id="UP000054408"/>
    </source>
</evidence>
<dbReference type="CDD" id="cd01310">
    <property type="entry name" value="TatD_DNAse"/>
    <property type="match status" value="1"/>
</dbReference>
<evidence type="ECO:0000256" key="1">
    <source>
        <dbReference type="ARBA" id="ARBA00009275"/>
    </source>
</evidence>
<dbReference type="PROSITE" id="PS01091">
    <property type="entry name" value="TATD_3"/>
    <property type="match status" value="1"/>
</dbReference>
<dbReference type="Proteomes" id="UP000054408">
    <property type="component" value="Unassembled WGS sequence"/>
</dbReference>
<accession>A0A0L0DAZ8</accession>
<dbReference type="PANTHER" id="PTHR10060">
    <property type="entry name" value="TATD FAMILY DEOXYRIBONUCLEASE"/>
    <property type="match status" value="1"/>
</dbReference>
<dbReference type="Gene3D" id="3.20.20.140">
    <property type="entry name" value="Metal-dependent hydrolases"/>
    <property type="match status" value="1"/>
</dbReference>
<feature type="compositionally biased region" description="Basic residues" evidence="5">
    <location>
        <begin position="1"/>
        <end position="11"/>
    </location>
</feature>
<dbReference type="InterPro" id="IPR018228">
    <property type="entry name" value="DNase_TatD-rel_CS"/>
</dbReference>
<feature type="region of interest" description="Disordered" evidence="5">
    <location>
        <begin position="1"/>
        <end position="71"/>
    </location>
</feature>
<dbReference type="InterPro" id="IPR050891">
    <property type="entry name" value="TatD-type_Hydrolase"/>
</dbReference>
<gene>
    <name evidence="6" type="ORF">AMSG_05525</name>
</gene>
<protein>
    <submittedName>
        <fullName evidence="6">TatD family Hydrolase</fullName>
    </submittedName>
</protein>
<reference evidence="6 7" key="1">
    <citation type="submission" date="2010-05" db="EMBL/GenBank/DDBJ databases">
        <title>The Genome Sequence of Thecamonas trahens ATCC 50062.</title>
        <authorList>
            <consortium name="The Broad Institute Genome Sequencing Platform"/>
            <person name="Russ C."/>
            <person name="Cuomo C."/>
            <person name="Shea T."/>
            <person name="Young S.K."/>
            <person name="Zeng Q."/>
            <person name="Koehrsen M."/>
            <person name="Haas B."/>
            <person name="Borodovsky M."/>
            <person name="Guigo R."/>
            <person name="Alvarado L."/>
            <person name="Berlin A."/>
            <person name="Bochicchio J."/>
            <person name="Borenstein D."/>
            <person name="Chapman S."/>
            <person name="Chen Z."/>
            <person name="Freedman E."/>
            <person name="Gellesch M."/>
            <person name="Goldberg J."/>
            <person name="Griggs A."/>
            <person name="Gujja S."/>
            <person name="Heilman E."/>
            <person name="Heiman D."/>
            <person name="Hepburn T."/>
            <person name="Howarth C."/>
            <person name="Jen D."/>
            <person name="Larson L."/>
            <person name="Mehta T."/>
            <person name="Park D."/>
            <person name="Pearson M."/>
            <person name="Roberts A."/>
            <person name="Saif S."/>
            <person name="Shenoy N."/>
            <person name="Sisk P."/>
            <person name="Stolte C."/>
            <person name="Sykes S."/>
            <person name="Thomson T."/>
            <person name="Walk T."/>
            <person name="White J."/>
            <person name="Yandava C."/>
            <person name="Burger G."/>
            <person name="Gray M.W."/>
            <person name="Holland P.W.H."/>
            <person name="King N."/>
            <person name="Lang F.B.F."/>
            <person name="Roger A.J."/>
            <person name="Ruiz-Trillo I."/>
            <person name="Lander E."/>
            <person name="Nusbaum C."/>
        </authorList>
    </citation>
    <scope>NUCLEOTIDE SEQUENCE [LARGE SCALE GENOMIC DNA]</scope>
    <source>
        <strain evidence="6 7">ATCC 50062</strain>
    </source>
</reference>
<keyword evidence="3" id="KW-0479">Metal-binding</keyword>
<dbReference type="GO" id="GO:0046872">
    <property type="term" value="F:metal ion binding"/>
    <property type="evidence" value="ECO:0007669"/>
    <property type="project" value="UniProtKB-KW"/>
</dbReference>
<evidence type="ECO:0000256" key="5">
    <source>
        <dbReference type="SAM" id="MobiDB-lite"/>
    </source>
</evidence>
<sequence>MSALRKPRSRRTGAASHGEDAGDGRRGRGRGRNRGRNRGRGRGRRRGRGQGQGGGGRSGGGDGGLPELGPLPDGVAWESCVGMVDIGANLAHKSMRGRVEEFVARSGSNGVGAIIITGTSVKDSETAAAMAVEAEGREAGVALVSTAGVHPHDAKRWDAATAARIEALLADDHVVAVGECGLDYNRMFSTKDEQVTAFRAQLEIAARVAKPLFLHERDAWEPFVEILAEYWPSLPAGGVVHCFTSPPEALAAYLELGAYIGITGWVCDERRGGPLRDLVASIPLDRILIETDAPFLKPRGVAAIPSRGRNEPAYLPYVAVAVAECMGVTAEELVAASTANAVRLFGEAVAPR</sequence>
<dbReference type="InterPro" id="IPR001130">
    <property type="entry name" value="TatD-like"/>
</dbReference>
<dbReference type="PROSITE" id="PS01090">
    <property type="entry name" value="TATD_2"/>
    <property type="match status" value="1"/>
</dbReference>
<evidence type="ECO:0000256" key="2">
    <source>
        <dbReference type="ARBA" id="ARBA00022722"/>
    </source>
</evidence>
<comment type="similarity">
    <text evidence="1">Belongs to the metallo-dependent hydrolases superfamily. TatD-type hydrolase family.</text>
</comment>
<dbReference type="eggNOG" id="KOG3020">
    <property type="taxonomic scope" value="Eukaryota"/>
</dbReference>
<organism evidence="6 7">
    <name type="scientific">Thecamonas trahens ATCC 50062</name>
    <dbReference type="NCBI Taxonomy" id="461836"/>
    <lineage>
        <taxon>Eukaryota</taxon>
        <taxon>Apusozoa</taxon>
        <taxon>Apusomonadida</taxon>
        <taxon>Apusomonadidae</taxon>
        <taxon>Thecamonas</taxon>
    </lineage>
</organism>
<dbReference type="GO" id="GO:0005829">
    <property type="term" value="C:cytosol"/>
    <property type="evidence" value="ECO:0007669"/>
    <property type="project" value="TreeGrafter"/>
</dbReference>
<dbReference type="OrthoDB" id="413993at2759"/>
<evidence type="ECO:0000256" key="4">
    <source>
        <dbReference type="ARBA" id="ARBA00022801"/>
    </source>
</evidence>
<dbReference type="AlphaFoldDB" id="A0A0L0DAZ8"/>
<keyword evidence="2" id="KW-0540">Nuclease</keyword>
<dbReference type="GO" id="GO:0008310">
    <property type="term" value="F:single-stranded DNA 3'-5' DNA exonuclease activity"/>
    <property type="evidence" value="ECO:0007669"/>
    <property type="project" value="TreeGrafter"/>
</dbReference>
<keyword evidence="4 6" id="KW-0378">Hydrolase</keyword>
<dbReference type="GeneID" id="25564926"/>
<proteinExistence type="inferred from homology"/>